<dbReference type="eggNOG" id="ENOG502SJYB">
    <property type="taxonomic scope" value="Eukaryota"/>
</dbReference>
<dbReference type="VEuPathDB" id="FungiDB:HMPREF1541_04243"/>
<evidence type="ECO:0000259" key="2">
    <source>
        <dbReference type="Pfam" id="PF25545"/>
    </source>
</evidence>
<protein>
    <recommendedName>
        <fullName evidence="2">DUF7924 domain-containing protein</fullName>
    </recommendedName>
</protein>
<gene>
    <name evidence="3" type="ORF">HMPREF1541_04243</name>
</gene>
<feature type="region of interest" description="Disordered" evidence="1">
    <location>
        <begin position="419"/>
        <end position="549"/>
    </location>
</feature>
<feature type="region of interest" description="Disordered" evidence="1">
    <location>
        <begin position="119"/>
        <end position="157"/>
    </location>
</feature>
<dbReference type="Pfam" id="PF25545">
    <property type="entry name" value="DUF7924"/>
    <property type="match status" value="1"/>
</dbReference>
<evidence type="ECO:0000313" key="3">
    <source>
        <dbReference type="EMBL" id="ETN42302.1"/>
    </source>
</evidence>
<feature type="region of interest" description="Disordered" evidence="1">
    <location>
        <begin position="243"/>
        <end position="267"/>
    </location>
</feature>
<feature type="domain" description="DUF7924" evidence="2">
    <location>
        <begin position="241"/>
        <end position="407"/>
    </location>
</feature>
<sequence>MFDLRETLLSRKRRRDSSASLLEEPSEGSFSVKRQKRTQEAGSRRRHRSPGFWDRLSKVPLCRGSLREFDRRISASGQQPLTSTALVPSARGPRSQHLKRFARHGGPDLTYLRGFASSTEQDGIMSQSSSSRKRSSASSRSATSSLGRSSHDPAFEQNMIDRGIYPHNRGSKPENLESTRDYLARSRASLSPSKFRDEDFEEFTELCERASGETSARADVIAIIEGNGRKKYRHGADHVFNNLDPLDDPLDSKLPKPKPDHYDGALPQDIDHRVRRDLTKHIVPCNNTAWPAAPNFFLEAKGDSGRADVLKRQACHDGAVGARAIHSLENYRAPEPQYDGHAKSFSSTYHHGTSTLTLYGHHTTQPKVPGGRPEYHMTQVGGYFMTHDREAFQKAAGAFRNLRDLSRTHRDSAIEHANQVARHAPADSPSTVLTDSRTSLSALQEDPSDTSTDELTAEHTSAKRSRHDPQALPKPPRVATTPTPLTSSRSRHDANVSVPSQQVGTRRHQVPSNSGSRRSLDDSTSEWRSKPAEGWGKRHAESHRHAKPG</sequence>
<feature type="compositionally biased region" description="Low complexity" evidence="1">
    <location>
        <begin position="126"/>
        <end position="148"/>
    </location>
</feature>
<dbReference type="InParanoid" id="W2S0V1"/>
<dbReference type="Proteomes" id="UP000030752">
    <property type="component" value="Unassembled WGS sequence"/>
</dbReference>
<evidence type="ECO:0000313" key="4">
    <source>
        <dbReference type="Proteomes" id="UP000030752"/>
    </source>
</evidence>
<dbReference type="OrthoDB" id="5393196at2759"/>
<feature type="compositionally biased region" description="Polar residues" evidence="1">
    <location>
        <begin position="428"/>
        <end position="442"/>
    </location>
</feature>
<dbReference type="EMBL" id="KB822719">
    <property type="protein sequence ID" value="ETN42302.1"/>
    <property type="molecule type" value="Genomic_DNA"/>
</dbReference>
<dbReference type="InterPro" id="IPR057684">
    <property type="entry name" value="DUF7924"/>
</dbReference>
<feature type="compositionally biased region" description="Polar residues" evidence="1">
    <location>
        <begin position="75"/>
        <end position="86"/>
    </location>
</feature>
<feature type="region of interest" description="Disordered" evidence="1">
    <location>
        <begin position="73"/>
        <end position="97"/>
    </location>
</feature>
<proteinExistence type="predicted"/>
<feature type="region of interest" description="Disordered" evidence="1">
    <location>
        <begin position="1"/>
        <end position="50"/>
    </location>
</feature>
<organism evidence="3 4">
    <name type="scientific">Cyphellophora europaea (strain CBS 101466)</name>
    <name type="common">Phialophora europaea</name>
    <dbReference type="NCBI Taxonomy" id="1220924"/>
    <lineage>
        <taxon>Eukaryota</taxon>
        <taxon>Fungi</taxon>
        <taxon>Dikarya</taxon>
        <taxon>Ascomycota</taxon>
        <taxon>Pezizomycotina</taxon>
        <taxon>Eurotiomycetes</taxon>
        <taxon>Chaetothyriomycetidae</taxon>
        <taxon>Chaetothyriales</taxon>
        <taxon>Cyphellophoraceae</taxon>
        <taxon>Cyphellophora</taxon>
    </lineage>
</organism>
<feature type="compositionally biased region" description="Basic residues" evidence="1">
    <location>
        <begin position="540"/>
        <end position="549"/>
    </location>
</feature>
<dbReference type="HOGENOM" id="CLU_023878_1_1_1"/>
<dbReference type="AlphaFoldDB" id="W2S0V1"/>
<dbReference type="GeneID" id="19971582"/>
<dbReference type="RefSeq" id="XP_008716811.1">
    <property type="nucleotide sequence ID" value="XM_008718589.1"/>
</dbReference>
<feature type="compositionally biased region" description="Basic and acidic residues" evidence="1">
    <location>
        <begin position="250"/>
        <end position="267"/>
    </location>
</feature>
<dbReference type="STRING" id="1220924.W2S0V1"/>
<feature type="compositionally biased region" description="Polar residues" evidence="1">
    <location>
        <begin position="497"/>
        <end position="517"/>
    </location>
</feature>
<name>W2S0V1_CYPE1</name>
<evidence type="ECO:0000256" key="1">
    <source>
        <dbReference type="SAM" id="MobiDB-lite"/>
    </source>
</evidence>
<accession>W2S0V1</accession>
<keyword evidence="4" id="KW-1185">Reference proteome</keyword>
<feature type="compositionally biased region" description="Basic and acidic residues" evidence="1">
    <location>
        <begin position="518"/>
        <end position="539"/>
    </location>
</feature>
<reference evidence="3 4" key="1">
    <citation type="submission" date="2013-03" db="EMBL/GenBank/DDBJ databases">
        <title>The Genome Sequence of Phialophora europaea CBS 101466.</title>
        <authorList>
            <consortium name="The Broad Institute Genomics Platform"/>
            <person name="Cuomo C."/>
            <person name="de Hoog S."/>
            <person name="Gorbushina A."/>
            <person name="Walker B."/>
            <person name="Young S.K."/>
            <person name="Zeng Q."/>
            <person name="Gargeya S."/>
            <person name="Fitzgerald M."/>
            <person name="Haas B."/>
            <person name="Abouelleil A."/>
            <person name="Allen A.W."/>
            <person name="Alvarado L."/>
            <person name="Arachchi H.M."/>
            <person name="Berlin A.M."/>
            <person name="Chapman S.B."/>
            <person name="Gainer-Dewar J."/>
            <person name="Goldberg J."/>
            <person name="Griggs A."/>
            <person name="Gujja S."/>
            <person name="Hansen M."/>
            <person name="Howarth C."/>
            <person name="Imamovic A."/>
            <person name="Ireland A."/>
            <person name="Larimer J."/>
            <person name="McCowan C."/>
            <person name="Murphy C."/>
            <person name="Pearson M."/>
            <person name="Poon T.W."/>
            <person name="Priest M."/>
            <person name="Roberts A."/>
            <person name="Saif S."/>
            <person name="Shea T."/>
            <person name="Sisk P."/>
            <person name="Sykes S."/>
            <person name="Wortman J."/>
            <person name="Nusbaum C."/>
            <person name="Birren B."/>
        </authorList>
    </citation>
    <scope>NUCLEOTIDE SEQUENCE [LARGE SCALE GENOMIC DNA]</scope>
    <source>
        <strain evidence="3 4">CBS 101466</strain>
    </source>
</reference>